<evidence type="ECO:0000313" key="3">
    <source>
        <dbReference type="Proteomes" id="UP000002221"/>
    </source>
</evidence>
<dbReference type="Gene3D" id="3.40.50.1980">
    <property type="entry name" value="Nitrogenase molybdenum iron protein domain"/>
    <property type="match status" value="2"/>
</dbReference>
<dbReference type="RefSeq" id="WP_012843588.1">
    <property type="nucleotide sequence ID" value="NC_013501.1"/>
</dbReference>
<reference evidence="2 3" key="1">
    <citation type="journal article" date="2009" name="Stand. Genomic Sci.">
        <title>Complete genome sequence of Rhodothermus marinus type strain (R-10).</title>
        <authorList>
            <person name="Nolan M."/>
            <person name="Tindall B.J."/>
            <person name="Pomrenke H."/>
            <person name="Lapidus A."/>
            <person name="Copeland A."/>
            <person name="Glavina Del Rio T."/>
            <person name="Lucas S."/>
            <person name="Chen F."/>
            <person name="Tice H."/>
            <person name="Cheng J.F."/>
            <person name="Saunders E."/>
            <person name="Han C."/>
            <person name="Bruce D."/>
            <person name="Goodwin L."/>
            <person name="Chain P."/>
            <person name="Pitluck S."/>
            <person name="Ovchinikova G."/>
            <person name="Pati A."/>
            <person name="Ivanova N."/>
            <person name="Mavromatis K."/>
            <person name="Chen A."/>
            <person name="Palaniappan K."/>
            <person name="Land M."/>
            <person name="Hauser L."/>
            <person name="Chang Y.J."/>
            <person name="Jeffries C.D."/>
            <person name="Brettin T."/>
            <person name="Goker M."/>
            <person name="Bristow J."/>
            <person name="Eisen J.A."/>
            <person name="Markowitz V."/>
            <person name="Hugenholtz P."/>
            <person name="Kyrpides N.C."/>
            <person name="Klenk H.P."/>
            <person name="Detter J.C."/>
        </authorList>
    </citation>
    <scope>NUCLEOTIDE SEQUENCE [LARGE SCALE GENOMIC DNA]</scope>
    <source>
        <strain evidence="3">ATCC 43812 / DSM 4252 / R-10</strain>
    </source>
</reference>
<dbReference type="Proteomes" id="UP000002221">
    <property type="component" value="Chromosome"/>
</dbReference>
<keyword evidence="3" id="KW-1185">Reference proteome</keyword>
<accession>D0MHL8</accession>
<dbReference type="InterPro" id="IPR002491">
    <property type="entry name" value="ABC_transptr_periplasmic_BD"/>
</dbReference>
<evidence type="ECO:0000313" key="2">
    <source>
        <dbReference type="EMBL" id="ACY47976.1"/>
    </source>
</evidence>
<dbReference type="InterPro" id="IPR051030">
    <property type="entry name" value="Vitamin_B12-ABC_binding"/>
</dbReference>
<sequence length="316" mass="35464">MRIVSLLPAATEWVCAFGADASLVGRSHECDFPPEILDRPVLTRPRVDARGTSAEIDRQVRTVWEQGLSLYEIDWERLRALQPDLILTQAQCPVCAVSVSELEAGLADWPAPRPQVLAMAPQTLKQVLDAALEIGRHIGRLHEAMSYLARAEKRLRHLRDFLGLRRRSDPSTFPRVACIEWIEPLIVAGHWMPDVVEMAGGQAVLAESGQPSRTITWAELQAADPDVLLLMPCGFTVAQTARELPELMQRPEWQALRAVQEGRVFVLDGHAYFNRPGPRLYRSIELVAVCLHPDRLSLELLDVQPWELQTLETALT</sequence>
<dbReference type="STRING" id="518766.Rmar_1084"/>
<proteinExistence type="predicted"/>
<dbReference type="Pfam" id="PF01497">
    <property type="entry name" value="Peripla_BP_2"/>
    <property type="match status" value="1"/>
</dbReference>
<dbReference type="SUPFAM" id="SSF53807">
    <property type="entry name" value="Helical backbone' metal receptor"/>
    <property type="match status" value="1"/>
</dbReference>
<organism evidence="2 3">
    <name type="scientific">Rhodothermus marinus (strain ATCC 43812 / DSM 4252 / R-10)</name>
    <name type="common">Rhodothermus obamensis</name>
    <dbReference type="NCBI Taxonomy" id="518766"/>
    <lineage>
        <taxon>Bacteria</taxon>
        <taxon>Pseudomonadati</taxon>
        <taxon>Rhodothermota</taxon>
        <taxon>Rhodothermia</taxon>
        <taxon>Rhodothermales</taxon>
        <taxon>Rhodothermaceae</taxon>
        <taxon>Rhodothermus</taxon>
    </lineage>
</organism>
<dbReference type="OrthoDB" id="9787772at2"/>
<dbReference type="CDD" id="cd01144">
    <property type="entry name" value="BtuF"/>
    <property type="match status" value="1"/>
</dbReference>
<name>D0MHL8_RHOM4</name>
<dbReference type="EMBL" id="CP001807">
    <property type="protein sequence ID" value="ACY47976.1"/>
    <property type="molecule type" value="Genomic_DNA"/>
</dbReference>
<gene>
    <name evidence="2" type="ordered locus">Rmar_1084</name>
</gene>
<dbReference type="PANTHER" id="PTHR42860">
    <property type="entry name" value="VITAMIN B12-BINDING PROTEIN"/>
    <property type="match status" value="1"/>
</dbReference>
<protein>
    <submittedName>
        <fullName evidence="2">Periplasmic binding protein</fullName>
    </submittedName>
</protein>
<dbReference type="HOGENOM" id="CLU_038034_9_1_10"/>
<dbReference type="eggNOG" id="COG0614">
    <property type="taxonomic scope" value="Bacteria"/>
</dbReference>
<evidence type="ECO:0000259" key="1">
    <source>
        <dbReference type="PROSITE" id="PS50983"/>
    </source>
</evidence>
<dbReference type="KEGG" id="rmr:Rmar_1084"/>
<dbReference type="AlphaFoldDB" id="D0MHL8"/>
<dbReference type="PROSITE" id="PS50983">
    <property type="entry name" value="FE_B12_PBP"/>
    <property type="match status" value="1"/>
</dbReference>
<dbReference type="PANTHER" id="PTHR42860:SF1">
    <property type="entry name" value="VITAMIN B12-BINDING PROTEIN"/>
    <property type="match status" value="1"/>
</dbReference>
<feature type="domain" description="Fe/B12 periplasmic-binding" evidence="1">
    <location>
        <begin position="2"/>
        <end position="295"/>
    </location>
</feature>